<organism evidence="1 2">
    <name type="scientific">Macrococcus epidermidis</name>
    <dbReference type="NCBI Taxonomy" id="1902580"/>
    <lineage>
        <taxon>Bacteria</taxon>
        <taxon>Bacillati</taxon>
        <taxon>Bacillota</taxon>
        <taxon>Bacilli</taxon>
        <taxon>Bacillales</taxon>
        <taxon>Staphylococcaceae</taxon>
        <taxon>Macrococcus</taxon>
    </lineage>
</organism>
<accession>A0A327ZN14</accession>
<reference evidence="1 2" key="1">
    <citation type="journal article" date="2018" name="Front. Microbiol.">
        <title>Description and Comparative Genomics of Macrococcus caseolyticus subsp. hominis subsp. nov., Macrococcus goetzii sp. nov., Macrococcus epidermidis sp. nov., and Macrococcus bohemicus sp. nov., Novel Macrococci From Human Clinical Material With Virulence Potential and Suspected Uptake of Foreign DNA by Natural Transformation.</title>
        <authorList>
            <person name="Maslanova I."/>
            <person name="Wertheimer Z."/>
            <person name="Sedlacek I."/>
            <person name="Svec P."/>
            <person name="Indrakova A."/>
            <person name="Kovarovic V."/>
            <person name="Schumann P."/>
            <person name="Sproer C."/>
            <person name="Kralova S."/>
            <person name="Sedo O."/>
            <person name="Kristofova L."/>
            <person name="Vrbovska V."/>
            <person name="Fuzik T."/>
            <person name="Petras P."/>
            <person name="Zdrahal Z."/>
            <person name="Ruzickova V."/>
            <person name="Doskar J."/>
            <person name="Pantucek R."/>
        </authorList>
    </citation>
    <scope>NUCLEOTIDE SEQUENCE [LARGE SCALE GENOMIC DNA]</scope>
    <source>
        <strain evidence="1 2">01/688</strain>
    </source>
</reference>
<evidence type="ECO:0000313" key="1">
    <source>
        <dbReference type="EMBL" id="RAK43780.1"/>
    </source>
</evidence>
<proteinExistence type="predicted"/>
<sequence>MIIEGKEIHFGIDKPVPYFQVSDEYRVRFGYEMMKGSLIKQILTDTYSDDNFDMEFLLRVIKGHYIQNEKTNLGRYFKITNWKEVFHKGAEEVDYINVIVKGIELKPLIKYITKVICGNERESFIIFYKSDKIIYVSNDVIDIVSHDTKFIEVMKKKYEGIYDTYWVGRPNDE</sequence>
<protein>
    <submittedName>
        <fullName evidence="1">Uncharacterized protein</fullName>
    </submittedName>
</protein>
<dbReference type="AlphaFoldDB" id="A0A327ZN14"/>
<dbReference type="EMBL" id="PZJH01000009">
    <property type="protein sequence ID" value="RAK43780.1"/>
    <property type="molecule type" value="Genomic_DNA"/>
</dbReference>
<comment type="caution">
    <text evidence="1">The sequence shown here is derived from an EMBL/GenBank/DDBJ whole genome shotgun (WGS) entry which is preliminary data.</text>
</comment>
<keyword evidence="2" id="KW-1185">Reference proteome</keyword>
<gene>
    <name evidence="1" type="ORF">BHU61_12195</name>
</gene>
<dbReference type="Proteomes" id="UP000249808">
    <property type="component" value="Unassembled WGS sequence"/>
</dbReference>
<evidence type="ECO:0000313" key="2">
    <source>
        <dbReference type="Proteomes" id="UP000249808"/>
    </source>
</evidence>
<dbReference type="RefSeq" id="WP_111717259.1">
    <property type="nucleotide sequence ID" value="NZ_JBHSSR010000010.1"/>
</dbReference>
<name>A0A327ZN14_9STAP</name>